<dbReference type="Pfam" id="PF05118">
    <property type="entry name" value="Asp_Arg_Hydrox"/>
    <property type="match status" value="1"/>
</dbReference>
<dbReference type="PANTHER" id="PTHR46332:SF5">
    <property type="entry name" value="ASPARTATE BETA-HYDROXYLASE DOMAIN CONTAINING 2"/>
    <property type="match status" value="1"/>
</dbReference>
<evidence type="ECO:0000256" key="2">
    <source>
        <dbReference type="ARBA" id="ARBA00022964"/>
    </source>
</evidence>
<evidence type="ECO:0000313" key="6">
    <source>
        <dbReference type="EMBL" id="VAW59197.1"/>
    </source>
</evidence>
<dbReference type="GO" id="GO:0051213">
    <property type="term" value="F:dioxygenase activity"/>
    <property type="evidence" value="ECO:0007669"/>
    <property type="project" value="UniProtKB-KW"/>
</dbReference>
<dbReference type="EMBL" id="UOFG01000069">
    <property type="protein sequence ID" value="VAW59197.1"/>
    <property type="molecule type" value="Genomic_DNA"/>
</dbReference>
<dbReference type="SUPFAM" id="SSF51197">
    <property type="entry name" value="Clavaminate synthase-like"/>
    <property type="match status" value="1"/>
</dbReference>
<dbReference type="AlphaFoldDB" id="A0A3B0X8E1"/>
<dbReference type="InterPro" id="IPR027443">
    <property type="entry name" value="IPNS-like_sf"/>
</dbReference>
<keyword evidence="2 6" id="KW-0223">Dioxygenase</keyword>
<evidence type="ECO:0000256" key="1">
    <source>
        <dbReference type="ARBA" id="ARBA00007730"/>
    </source>
</evidence>
<feature type="domain" description="Aspartyl/asparaginy/proline hydroxylase" evidence="5">
    <location>
        <begin position="70"/>
        <end position="222"/>
    </location>
</feature>
<organism evidence="6">
    <name type="scientific">hydrothermal vent metagenome</name>
    <dbReference type="NCBI Taxonomy" id="652676"/>
    <lineage>
        <taxon>unclassified sequences</taxon>
        <taxon>metagenomes</taxon>
        <taxon>ecological metagenomes</taxon>
    </lineage>
</organism>
<evidence type="ECO:0000256" key="3">
    <source>
        <dbReference type="ARBA" id="ARBA00023002"/>
    </source>
</evidence>
<keyword evidence="3" id="KW-0560">Oxidoreductase</keyword>
<evidence type="ECO:0000256" key="4">
    <source>
        <dbReference type="SAM" id="Phobius"/>
    </source>
</evidence>
<keyword evidence="4" id="KW-0812">Transmembrane</keyword>
<keyword evidence="4" id="KW-1133">Transmembrane helix</keyword>
<gene>
    <name evidence="6" type="ORF">MNBD_GAMMA11-677</name>
</gene>
<reference evidence="6" key="1">
    <citation type="submission" date="2018-06" db="EMBL/GenBank/DDBJ databases">
        <authorList>
            <person name="Zhirakovskaya E."/>
        </authorList>
    </citation>
    <scope>NUCLEOTIDE SEQUENCE</scope>
</reference>
<keyword evidence="4" id="KW-0472">Membrane</keyword>
<feature type="transmembrane region" description="Helical" evidence="4">
    <location>
        <begin position="6"/>
        <end position="22"/>
    </location>
</feature>
<comment type="similarity">
    <text evidence="1">Belongs to the aspartyl/asparaginyl beta-hydroxylase family.</text>
</comment>
<proteinExistence type="inferred from homology"/>
<dbReference type="InterPro" id="IPR051821">
    <property type="entry name" value="Asp/Asn_beta-hydroxylase"/>
</dbReference>
<sequence length="298" mass="34341">MTSLVILLATYLSCIIFIRIRNKTTFPLVRQLSDFSTFMVPINIPAYLFSKIPSKHFVSTDYFPELKIIEDNWEIIRDEALALYESGHIAAKDDLPASSFYKNNRWTSFYLKSYNHSIPSAYDLAPKTMALIDQVPSMRLALFACLNPGKKINNHHDPFAFTLRYSLGLSTPNSDESGIIVNGDDYKWADGDSILFDETYLHNAYNDSDRPRIILMTDIERPLRLKLLQKFYRAFGSFFNGLFTIDNVDVNNTGIGNKLGQYLNIYKAFMKRFKRWNKPLYVTTKLLALAGLLYLVFI</sequence>
<accession>A0A3B0X8E1</accession>
<protein>
    <submittedName>
        <fullName evidence="6">Fe(2+)/alpha-ketoglutarate-dependent dioxygenase LpxO</fullName>
    </submittedName>
</protein>
<dbReference type="PANTHER" id="PTHR46332">
    <property type="entry name" value="ASPARTATE BETA-HYDROXYLASE DOMAIN-CONTAINING PROTEIN 2"/>
    <property type="match status" value="1"/>
</dbReference>
<evidence type="ECO:0000259" key="5">
    <source>
        <dbReference type="Pfam" id="PF05118"/>
    </source>
</evidence>
<name>A0A3B0X8E1_9ZZZZ</name>
<feature type="transmembrane region" description="Helical" evidence="4">
    <location>
        <begin position="280"/>
        <end position="297"/>
    </location>
</feature>
<dbReference type="InterPro" id="IPR007803">
    <property type="entry name" value="Asp/Arg/Pro-Hydrxlase"/>
</dbReference>
<dbReference type="Gene3D" id="2.60.120.330">
    <property type="entry name" value="B-lactam Antibiotic, Isopenicillin N Synthase, Chain"/>
    <property type="match status" value="1"/>
</dbReference>